<dbReference type="EMBL" id="BGPR01000081">
    <property type="protein sequence ID" value="GBL91746.1"/>
    <property type="molecule type" value="Genomic_DNA"/>
</dbReference>
<evidence type="ECO:0000313" key="1">
    <source>
        <dbReference type="EMBL" id="GBL91746.1"/>
    </source>
</evidence>
<keyword evidence="2" id="KW-1185">Reference proteome</keyword>
<organism evidence="1 2">
    <name type="scientific">Araneus ventricosus</name>
    <name type="common">Orbweaver spider</name>
    <name type="synonym">Epeira ventricosa</name>
    <dbReference type="NCBI Taxonomy" id="182803"/>
    <lineage>
        <taxon>Eukaryota</taxon>
        <taxon>Metazoa</taxon>
        <taxon>Ecdysozoa</taxon>
        <taxon>Arthropoda</taxon>
        <taxon>Chelicerata</taxon>
        <taxon>Arachnida</taxon>
        <taxon>Araneae</taxon>
        <taxon>Araneomorphae</taxon>
        <taxon>Entelegynae</taxon>
        <taxon>Araneoidea</taxon>
        <taxon>Araneidae</taxon>
        <taxon>Araneus</taxon>
    </lineage>
</organism>
<gene>
    <name evidence="1" type="ORF">AVEN_71385_1</name>
</gene>
<accession>A0A4Y2BKH7</accession>
<evidence type="ECO:0000313" key="2">
    <source>
        <dbReference type="Proteomes" id="UP000499080"/>
    </source>
</evidence>
<name>A0A4Y2BKH7_ARAVE</name>
<proteinExistence type="predicted"/>
<sequence>MLSIFMAMRSWKKTERQQFFTESDKVRKKEIKKMLSEEERNLNGILLRLSADFIEKQRTDLKSMLQTFDQKSNDTSLYLNLFERQAKRAENWN</sequence>
<dbReference type="Proteomes" id="UP000499080">
    <property type="component" value="Unassembled WGS sequence"/>
</dbReference>
<protein>
    <submittedName>
        <fullName evidence="1">Uncharacterized protein</fullName>
    </submittedName>
</protein>
<reference evidence="1 2" key="1">
    <citation type="journal article" date="2019" name="Sci. Rep.">
        <title>Orb-weaving spider Araneus ventricosus genome elucidates the spidroin gene catalogue.</title>
        <authorList>
            <person name="Kono N."/>
            <person name="Nakamura H."/>
            <person name="Ohtoshi R."/>
            <person name="Moran D.A.P."/>
            <person name="Shinohara A."/>
            <person name="Yoshida Y."/>
            <person name="Fujiwara M."/>
            <person name="Mori M."/>
            <person name="Tomita M."/>
            <person name="Arakawa K."/>
        </authorList>
    </citation>
    <scope>NUCLEOTIDE SEQUENCE [LARGE SCALE GENOMIC DNA]</scope>
</reference>
<dbReference type="AlphaFoldDB" id="A0A4Y2BKH7"/>
<comment type="caution">
    <text evidence="1">The sequence shown here is derived from an EMBL/GenBank/DDBJ whole genome shotgun (WGS) entry which is preliminary data.</text>
</comment>